<reference evidence="1 2" key="1">
    <citation type="submission" date="2019-05" db="EMBL/GenBank/DDBJ databases">
        <title>Another draft genome of Portunus trituberculatus and its Hox gene families provides insights of decapod evolution.</title>
        <authorList>
            <person name="Jeong J.-H."/>
            <person name="Song I."/>
            <person name="Kim S."/>
            <person name="Choi T."/>
            <person name="Kim D."/>
            <person name="Ryu S."/>
            <person name="Kim W."/>
        </authorList>
    </citation>
    <scope>NUCLEOTIDE SEQUENCE [LARGE SCALE GENOMIC DNA]</scope>
    <source>
        <tissue evidence="1">Muscle</tissue>
    </source>
</reference>
<proteinExistence type="predicted"/>
<comment type="caution">
    <text evidence="1">The sequence shown here is derived from an EMBL/GenBank/DDBJ whole genome shotgun (WGS) entry which is preliminary data.</text>
</comment>
<evidence type="ECO:0000313" key="2">
    <source>
        <dbReference type="Proteomes" id="UP000324222"/>
    </source>
</evidence>
<protein>
    <submittedName>
        <fullName evidence="1">Uncharacterized protein</fullName>
    </submittedName>
</protein>
<evidence type="ECO:0000313" key="1">
    <source>
        <dbReference type="EMBL" id="MPC72623.1"/>
    </source>
</evidence>
<accession>A0A5B7HRC9</accession>
<keyword evidence="2" id="KW-1185">Reference proteome</keyword>
<dbReference type="EMBL" id="VSRR010035071">
    <property type="protein sequence ID" value="MPC72623.1"/>
    <property type="molecule type" value="Genomic_DNA"/>
</dbReference>
<dbReference type="Proteomes" id="UP000324222">
    <property type="component" value="Unassembled WGS sequence"/>
</dbReference>
<dbReference type="AlphaFoldDB" id="A0A5B7HRC9"/>
<name>A0A5B7HRC9_PORTR</name>
<organism evidence="1 2">
    <name type="scientific">Portunus trituberculatus</name>
    <name type="common">Swimming crab</name>
    <name type="synonym">Neptunus trituberculatus</name>
    <dbReference type="NCBI Taxonomy" id="210409"/>
    <lineage>
        <taxon>Eukaryota</taxon>
        <taxon>Metazoa</taxon>
        <taxon>Ecdysozoa</taxon>
        <taxon>Arthropoda</taxon>
        <taxon>Crustacea</taxon>
        <taxon>Multicrustacea</taxon>
        <taxon>Malacostraca</taxon>
        <taxon>Eumalacostraca</taxon>
        <taxon>Eucarida</taxon>
        <taxon>Decapoda</taxon>
        <taxon>Pleocyemata</taxon>
        <taxon>Brachyura</taxon>
        <taxon>Eubrachyura</taxon>
        <taxon>Portunoidea</taxon>
        <taxon>Portunidae</taxon>
        <taxon>Portuninae</taxon>
        <taxon>Portunus</taxon>
    </lineage>
</organism>
<gene>
    <name evidence="1" type="ORF">E2C01_066935</name>
</gene>
<sequence>MSSSSDDAEVVTTVLLVHRKPQLNHHKYMYSILTSNSTLHRGKHFLDSGSYLIERRFAATHV</sequence>